<gene>
    <name evidence="12" type="primary">fliL</name>
    <name evidence="12" type="ORF">G3574_16515</name>
</gene>
<evidence type="ECO:0000256" key="8">
    <source>
        <dbReference type="ARBA" id="ARBA00022989"/>
    </source>
</evidence>
<evidence type="ECO:0000256" key="11">
    <source>
        <dbReference type="SAM" id="MobiDB-lite"/>
    </source>
</evidence>
<keyword evidence="6 10" id="KW-0812">Transmembrane</keyword>
<evidence type="ECO:0000256" key="9">
    <source>
        <dbReference type="ARBA" id="ARBA00023136"/>
    </source>
</evidence>
<proteinExistence type="inferred from homology"/>
<evidence type="ECO:0000313" key="13">
    <source>
        <dbReference type="Proteomes" id="UP000482155"/>
    </source>
</evidence>
<keyword evidence="12" id="KW-0282">Flagellum</keyword>
<dbReference type="AlphaFoldDB" id="A0A6B3SWD1"/>
<dbReference type="Proteomes" id="UP000482155">
    <property type="component" value="Unassembled WGS sequence"/>
</dbReference>
<evidence type="ECO:0000256" key="7">
    <source>
        <dbReference type="ARBA" id="ARBA00022779"/>
    </source>
</evidence>
<keyword evidence="4" id="KW-1003">Cell membrane</keyword>
<dbReference type="GO" id="GO:0009425">
    <property type="term" value="C:bacterial-type flagellum basal body"/>
    <property type="evidence" value="ECO:0007669"/>
    <property type="project" value="InterPro"/>
</dbReference>
<reference evidence="12 13" key="1">
    <citation type="submission" date="2020-02" db="EMBL/GenBank/DDBJ databases">
        <authorList>
            <person name="Kim M.K."/>
        </authorList>
    </citation>
    <scope>NUCLEOTIDE SEQUENCE [LARGE SCALE GENOMIC DNA]</scope>
    <source>
        <strain evidence="12 13">17J57-3</strain>
    </source>
</reference>
<name>A0A6B3SWD1_9BURK</name>
<keyword evidence="7 10" id="KW-0283">Flagellar rotation</keyword>
<comment type="function">
    <text evidence="1 10">Controls the rotational direction of flagella during chemotaxis.</text>
</comment>
<dbReference type="GO" id="GO:0071978">
    <property type="term" value="P:bacterial-type flagellum-dependent swarming motility"/>
    <property type="evidence" value="ECO:0007669"/>
    <property type="project" value="TreeGrafter"/>
</dbReference>
<organism evidence="12 13">
    <name type="scientific">Noviherbaspirillum galbum</name>
    <dbReference type="NCBI Taxonomy" id="2709383"/>
    <lineage>
        <taxon>Bacteria</taxon>
        <taxon>Pseudomonadati</taxon>
        <taxon>Pseudomonadota</taxon>
        <taxon>Betaproteobacteria</taxon>
        <taxon>Burkholderiales</taxon>
        <taxon>Oxalobacteraceae</taxon>
        <taxon>Noviherbaspirillum</taxon>
    </lineage>
</organism>
<evidence type="ECO:0000313" key="12">
    <source>
        <dbReference type="EMBL" id="NEX62692.1"/>
    </source>
</evidence>
<feature type="compositionally biased region" description="Basic and acidic residues" evidence="11">
    <location>
        <begin position="54"/>
        <end position="66"/>
    </location>
</feature>
<evidence type="ECO:0000256" key="2">
    <source>
        <dbReference type="ARBA" id="ARBA00004162"/>
    </source>
</evidence>
<keyword evidence="13" id="KW-1185">Reference proteome</keyword>
<dbReference type="InterPro" id="IPR005503">
    <property type="entry name" value="FliL"/>
</dbReference>
<evidence type="ECO:0000256" key="10">
    <source>
        <dbReference type="RuleBase" id="RU364125"/>
    </source>
</evidence>
<evidence type="ECO:0000256" key="1">
    <source>
        <dbReference type="ARBA" id="ARBA00002254"/>
    </source>
</evidence>
<sequence length="183" mass="19585">MATKAAPKVVPIEEGAAQPKKSKKKLIIIALAALLVLGGGGAGAWIFLKGSGGEAHDGHEGDEGPAKKTKKKKKADAGKAPVFLAMEQFTVNLQPEVGEQFLQIAFTLQLPDQPQVDMIKQYQPLVRSRLLMLLSSKKASELSTPDGKKKLADEIMAAVNQPFVQDGESQDVSGVFFTSFVIQ</sequence>
<keyword evidence="9 10" id="KW-0472">Membrane</keyword>
<evidence type="ECO:0000256" key="6">
    <source>
        <dbReference type="ARBA" id="ARBA00022692"/>
    </source>
</evidence>
<dbReference type="EMBL" id="JAAIVB010000054">
    <property type="protein sequence ID" value="NEX62692.1"/>
    <property type="molecule type" value="Genomic_DNA"/>
</dbReference>
<comment type="similarity">
    <text evidence="3 10">Belongs to the FliL family.</text>
</comment>
<feature type="region of interest" description="Disordered" evidence="11">
    <location>
        <begin position="54"/>
        <end position="74"/>
    </location>
</feature>
<dbReference type="GO" id="GO:0005886">
    <property type="term" value="C:plasma membrane"/>
    <property type="evidence" value="ECO:0007669"/>
    <property type="project" value="UniProtKB-SubCell"/>
</dbReference>
<dbReference type="NCBIfam" id="NF005435">
    <property type="entry name" value="PRK07021.1"/>
    <property type="match status" value="1"/>
</dbReference>
<protein>
    <recommendedName>
        <fullName evidence="10">Flagellar protein FliL</fullName>
    </recommendedName>
</protein>
<keyword evidence="12" id="KW-0969">Cilium</keyword>
<keyword evidence="10" id="KW-0997">Cell inner membrane</keyword>
<evidence type="ECO:0000256" key="5">
    <source>
        <dbReference type="ARBA" id="ARBA00022500"/>
    </source>
</evidence>
<evidence type="ECO:0000256" key="3">
    <source>
        <dbReference type="ARBA" id="ARBA00008281"/>
    </source>
</evidence>
<keyword evidence="8 10" id="KW-1133">Transmembrane helix</keyword>
<keyword evidence="5 10" id="KW-0145">Chemotaxis</keyword>
<comment type="subcellular location">
    <subcellularLocation>
        <location evidence="10">Cell inner membrane</location>
    </subcellularLocation>
    <subcellularLocation>
        <location evidence="2">Cell membrane</location>
        <topology evidence="2">Single-pass membrane protein</topology>
    </subcellularLocation>
</comment>
<dbReference type="PANTHER" id="PTHR35091">
    <property type="entry name" value="FLAGELLAR PROTEIN FLIL"/>
    <property type="match status" value="1"/>
</dbReference>
<comment type="caution">
    <text evidence="12">The sequence shown here is derived from an EMBL/GenBank/DDBJ whole genome shotgun (WGS) entry which is preliminary data.</text>
</comment>
<dbReference type="PANTHER" id="PTHR35091:SF2">
    <property type="entry name" value="FLAGELLAR PROTEIN FLIL"/>
    <property type="match status" value="1"/>
</dbReference>
<dbReference type="RefSeq" id="WP_163965422.1">
    <property type="nucleotide sequence ID" value="NZ_JAAIVB010000054.1"/>
</dbReference>
<dbReference type="GO" id="GO:0006935">
    <property type="term" value="P:chemotaxis"/>
    <property type="evidence" value="ECO:0007669"/>
    <property type="project" value="UniProtKB-KW"/>
</dbReference>
<feature type="transmembrane region" description="Helical" evidence="10">
    <location>
        <begin position="26"/>
        <end position="48"/>
    </location>
</feature>
<keyword evidence="12" id="KW-0966">Cell projection</keyword>
<dbReference type="Pfam" id="PF03748">
    <property type="entry name" value="FliL"/>
    <property type="match status" value="1"/>
</dbReference>
<accession>A0A6B3SWD1</accession>
<evidence type="ECO:0000256" key="4">
    <source>
        <dbReference type="ARBA" id="ARBA00022475"/>
    </source>
</evidence>